<keyword evidence="3" id="KW-1185">Reference proteome</keyword>
<dbReference type="InterPro" id="IPR047142">
    <property type="entry name" value="OryJ/VirC-like"/>
</dbReference>
<gene>
    <name evidence="2" type="ORF">N7449_011879</name>
</gene>
<feature type="domain" description="Cupin type-2" evidence="1">
    <location>
        <begin position="14"/>
        <end position="80"/>
    </location>
</feature>
<dbReference type="PANTHER" id="PTHR36156:SF3">
    <property type="entry name" value="CUPIN 2 CONSERVED BARREL DOMAIN-CONTAINING PROTEIN"/>
    <property type="match status" value="1"/>
</dbReference>
<protein>
    <recommendedName>
        <fullName evidence="1">Cupin type-2 domain-containing protein</fullName>
    </recommendedName>
</protein>
<name>A0A9W9LYW5_9EURO</name>
<dbReference type="CDD" id="cd02231">
    <property type="entry name" value="cupin_BLL6423-like"/>
    <property type="match status" value="1"/>
</dbReference>
<feature type="non-terminal residue" evidence="2">
    <location>
        <position position="1"/>
    </location>
</feature>
<dbReference type="Proteomes" id="UP001150942">
    <property type="component" value="Unassembled WGS sequence"/>
</dbReference>
<dbReference type="AlphaFoldDB" id="A0A9W9LYW5"/>
<dbReference type="OrthoDB" id="5840532at2759"/>
<evidence type="ECO:0000313" key="2">
    <source>
        <dbReference type="EMBL" id="KAJ5181732.1"/>
    </source>
</evidence>
<accession>A0A9W9LYW5</accession>
<dbReference type="InterPro" id="IPR014710">
    <property type="entry name" value="RmlC-like_jellyroll"/>
</dbReference>
<sequence length="110" mass="11977">RIVNGDGIVFNTTNFAPGTETVMHRTVSLDFVAVIEGEMELVLDSGETTRLKPGDSIIQRQTNHPWRNPSKDKPARMVSLITPATGAIIDGKPISEEGFSVYGMGRPHAE</sequence>
<dbReference type="InterPro" id="IPR011051">
    <property type="entry name" value="RmlC_Cupin_sf"/>
</dbReference>
<evidence type="ECO:0000259" key="1">
    <source>
        <dbReference type="Pfam" id="PF07883"/>
    </source>
</evidence>
<proteinExistence type="predicted"/>
<reference evidence="2" key="1">
    <citation type="submission" date="2022-11" db="EMBL/GenBank/DDBJ databases">
        <authorList>
            <person name="Petersen C."/>
        </authorList>
    </citation>
    <scope>NUCLEOTIDE SEQUENCE</scope>
    <source>
        <strain evidence="2">IBT 20477</strain>
    </source>
</reference>
<comment type="caution">
    <text evidence="2">The sequence shown here is derived from an EMBL/GenBank/DDBJ whole genome shotgun (WGS) entry which is preliminary data.</text>
</comment>
<evidence type="ECO:0000313" key="3">
    <source>
        <dbReference type="Proteomes" id="UP001150942"/>
    </source>
</evidence>
<dbReference type="InterPro" id="IPR013096">
    <property type="entry name" value="Cupin_2"/>
</dbReference>
<dbReference type="Gene3D" id="2.60.120.10">
    <property type="entry name" value="Jelly Rolls"/>
    <property type="match status" value="1"/>
</dbReference>
<dbReference type="SUPFAM" id="SSF51182">
    <property type="entry name" value="RmlC-like cupins"/>
    <property type="match status" value="1"/>
</dbReference>
<dbReference type="EMBL" id="JAPQKQ010000009">
    <property type="protein sequence ID" value="KAJ5181732.1"/>
    <property type="molecule type" value="Genomic_DNA"/>
</dbReference>
<dbReference type="PANTHER" id="PTHR36156">
    <property type="entry name" value="SLR2101 PROTEIN"/>
    <property type="match status" value="1"/>
</dbReference>
<dbReference type="Pfam" id="PF07883">
    <property type="entry name" value="Cupin_2"/>
    <property type="match status" value="1"/>
</dbReference>
<reference evidence="2" key="2">
    <citation type="journal article" date="2023" name="IMA Fungus">
        <title>Comparative genomic study of the Penicillium genus elucidates a diverse pangenome and 15 lateral gene transfer events.</title>
        <authorList>
            <person name="Petersen C."/>
            <person name="Sorensen T."/>
            <person name="Nielsen M.R."/>
            <person name="Sondergaard T.E."/>
            <person name="Sorensen J.L."/>
            <person name="Fitzpatrick D.A."/>
            <person name="Frisvad J.C."/>
            <person name="Nielsen K.L."/>
        </authorList>
    </citation>
    <scope>NUCLEOTIDE SEQUENCE</scope>
    <source>
        <strain evidence="2">IBT 20477</strain>
    </source>
</reference>
<organism evidence="2 3">
    <name type="scientific">Penicillium cf. viridicatum</name>
    <dbReference type="NCBI Taxonomy" id="2972119"/>
    <lineage>
        <taxon>Eukaryota</taxon>
        <taxon>Fungi</taxon>
        <taxon>Dikarya</taxon>
        <taxon>Ascomycota</taxon>
        <taxon>Pezizomycotina</taxon>
        <taxon>Eurotiomycetes</taxon>
        <taxon>Eurotiomycetidae</taxon>
        <taxon>Eurotiales</taxon>
        <taxon>Aspergillaceae</taxon>
        <taxon>Penicillium</taxon>
    </lineage>
</organism>